<dbReference type="RefSeq" id="YP_009120152.1">
    <property type="nucleotide sequence ID" value="NC_026440.1"/>
</dbReference>
<dbReference type="EMBL" id="KP136319">
    <property type="protein sequence ID" value="AJF97917.1"/>
    <property type="molecule type" value="Genomic_DNA"/>
</dbReference>
<feature type="compositionally biased region" description="Basic residues" evidence="1">
    <location>
        <begin position="87"/>
        <end position="106"/>
    </location>
</feature>
<evidence type="ECO:0000313" key="3">
    <source>
        <dbReference type="Proteomes" id="UP000202511"/>
    </source>
</evidence>
<dbReference type="Proteomes" id="UP000202511">
    <property type="component" value="Segment"/>
</dbReference>
<dbReference type="KEGG" id="vg:23462834"/>
<feature type="compositionally biased region" description="Polar residues" evidence="1">
    <location>
        <begin position="15"/>
        <end position="33"/>
    </location>
</feature>
<accession>A0A0B5JDU6</accession>
<feature type="region of interest" description="Disordered" evidence="1">
    <location>
        <begin position="77"/>
        <end position="106"/>
    </location>
</feature>
<proteinExistence type="predicted"/>
<reference evidence="2 3" key="1">
    <citation type="journal article" date="2015" name="Parasitol. Res.">
        <title>Viruses in close associations with free-living amoebae.</title>
        <authorList>
            <person name="Scheid P."/>
        </authorList>
    </citation>
    <scope>NUCLEOTIDE SEQUENCE [LARGE SCALE GENOMIC DNA]</scope>
    <source>
        <strain evidence="2">KlaHel</strain>
    </source>
</reference>
<evidence type="ECO:0000313" key="2">
    <source>
        <dbReference type="EMBL" id="AJF97917.1"/>
    </source>
</evidence>
<protein>
    <submittedName>
        <fullName evidence="2">Uncharacterized protein</fullName>
    </submittedName>
</protein>
<sequence>MDWAPVVLRRHRCQKSISSASNRQASMATTRTGPTRCLPRAWMASRTAPAALAVAPPTRSAVRNGGMLWSVAYMHTPSRQHTAPTKPHQKGGQKKETHMKKIYTQN</sequence>
<name>A0A0B5JDU6_9VIRU</name>
<organism evidence="2 3">
    <name type="scientific">Pandoravirus inopinatum</name>
    <dbReference type="NCBI Taxonomy" id="1605721"/>
    <lineage>
        <taxon>Viruses</taxon>
        <taxon>Pandoravirus</taxon>
    </lineage>
</organism>
<evidence type="ECO:0000256" key="1">
    <source>
        <dbReference type="SAM" id="MobiDB-lite"/>
    </source>
</evidence>
<dbReference type="GeneID" id="23462834"/>
<feature type="region of interest" description="Disordered" evidence="1">
    <location>
        <begin position="15"/>
        <end position="34"/>
    </location>
</feature>